<reference evidence="2" key="1">
    <citation type="journal article" date="2019" name="Sci. Rep.">
        <title>Draft genome of Tanacetum cinerariifolium, the natural source of mosquito coil.</title>
        <authorList>
            <person name="Yamashiro T."/>
            <person name="Shiraishi A."/>
            <person name="Satake H."/>
            <person name="Nakayama K."/>
        </authorList>
    </citation>
    <scope>NUCLEOTIDE SEQUENCE</scope>
</reference>
<name>A0A699XSD2_TANCI</name>
<evidence type="ECO:0000256" key="1">
    <source>
        <dbReference type="SAM" id="MobiDB-lite"/>
    </source>
</evidence>
<feature type="region of interest" description="Disordered" evidence="1">
    <location>
        <begin position="1"/>
        <end position="57"/>
    </location>
</feature>
<evidence type="ECO:0000313" key="2">
    <source>
        <dbReference type="EMBL" id="GFD62779.1"/>
    </source>
</evidence>
<feature type="non-terminal residue" evidence="2">
    <location>
        <position position="1"/>
    </location>
</feature>
<proteinExistence type="predicted"/>
<feature type="compositionally biased region" description="Basic and acidic residues" evidence="1">
    <location>
        <begin position="1"/>
        <end position="21"/>
    </location>
</feature>
<evidence type="ECO:0008006" key="3">
    <source>
        <dbReference type="Google" id="ProtNLM"/>
    </source>
</evidence>
<protein>
    <recommendedName>
        <fullName evidence="3">Histone chaperone domain-containing protein</fullName>
    </recommendedName>
</protein>
<feature type="compositionally biased region" description="Acidic residues" evidence="1">
    <location>
        <begin position="43"/>
        <end position="57"/>
    </location>
</feature>
<comment type="caution">
    <text evidence="2">The sequence shown here is derived from an EMBL/GenBank/DDBJ whole genome shotgun (WGS) entry which is preliminary data.</text>
</comment>
<sequence length="57" mass="6802">TMPRPREVYEDNVENEEHIDAIDDEDYDIGRGGRSKRRRSDFIDDAAEEEEDEEEEE</sequence>
<dbReference type="EMBL" id="BKCJ011943187">
    <property type="protein sequence ID" value="GFD62779.1"/>
    <property type="molecule type" value="Genomic_DNA"/>
</dbReference>
<feature type="non-terminal residue" evidence="2">
    <location>
        <position position="57"/>
    </location>
</feature>
<dbReference type="AlphaFoldDB" id="A0A699XSD2"/>
<accession>A0A699XSD2</accession>
<gene>
    <name evidence="2" type="ORF">Tci_934748</name>
</gene>
<organism evidence="2">
    <name type="scientific">Tanacetum cinerariifolium</name>
    <name type="common">Dalmatian daisy</name>
    <name type="synonym">Chrysanthemum cinerariifolium</name>
    <dbReference type="NCBI Taxonomy" id="118510"/>
    <lineage>
        <taxon>Eukaryota</taxon>
        <taxon>Viridiplantae</taxon>
        <taxon>Streptophyta</taxon>
        <taxon>Embryophyta</taxon>
        <taxon>Tracheophyta</taxon>
        <taxon>Spermatophyta</taxon>
        <taxon>Magnoliopsida</taxon>
        <taxon>eudicotyledons</taxon>
        <taxon>Gunneridae</taxon>
        <taxon>Pentapetalae</taxon>
        <taxon>asterids</taxon>
        <taxon>campanulids</taxon>
        <taxon>Asterales</taxon>
        <taxon>Asteraceae</taxon>
        <taxon>Asteroideae</taxon>
        <taxon>Anthemideae</taxon>
        <taxon>Anthemidinae</taxon>
        <taxon>Tanacetum</taxon>
    </lineage>
</organism>